<gene>
    <name evidence="8" type="ORF">BINO364_LOCUS2277</name>
</gene>
<dbReference type="InterPro" id="IPR036282">
    <property type="entry name" value="Glutathione-S-Trfase_C_sf"/>
</dbReference>
<proteinExistence type="inferred from homology"/>
<dbReference type="EMBL" id="OV170230">
    <property type="protein sequence ID" value="CAH0715343.1"/>
    <property type="molecule type" value="Genomic_DNA"/>
</dbReference>
<evidence type="ECO:0000256" key="4">
    <source>
        <dbReference type="ARBA" id="ARBA00022679"/>
    </source>
</evidence>
<protein>
    <submittedName>
        <fullName evidence="8">Uncharacterized protein</fullName>
    </submittedName>
</protein>
<feature type="domain" description="GST C-terminal" evidence="7">
    <location>
        <begin position="88"/>
        <end position="226"/>
    </location>
</feature>
<evidence type="ECO:0000256" key="3">
    <source>
        <dbReference type="ARBA" id="ARBA00022490"/>
    </source>
</evidence>
<feature type="domain" description="GST N-terminal" evidence="6">
    <location>
        <begin position="1"/>
        <end position="82"/>
    </location>
</feature>
<dbReference type="InterPro" id="IPR040079">
    <property type="entry name" value="Glutathione_S-Trfase"/>
</dbReference>
<accession>A0A8J9V4M7</accession>
<dbReference type="FunFam" id="1.20.1050.10:FF:000039">
    <property type="entry name" value="Glutathione S-transferase theta-1"/>
    <property type="match status" value="1"/>
</dbReference>
<dbReference type="PROSITE" id="PS50404">
    <property type="entry name" value="GST_NTER"/>
    <property type="match status" value="1"/>
</dbReference>
<dbReference type="Pfam" id="PF00043">
    <property type="entry name" value="GST_C"/>
    <property type="match status" value="1"/>
</dbReference>
<dbReference type="PANTHER" id="PTHR43917">
    <property type="match status" value="1"/>
</dbReference>
<evidence type="ECO:0000259" key="7">
    <source>
        <dbReference type="PROSITE" id="PS50405"/>
    </source>
</evidence>
<dbReference type="PROSITE" id="PS50405">
    <property type="entry name" value="GST_CTER"/>
    <property type="match status" value="1"/>
</dbReference>
<feature type="non-terminal residue" evidence="8">
    <location>
        <position position="226"/>
    </location>
</feature>
<reference evidence="8" key="1">
    <citation type="submission" date="2021-12" db="EMBL/GenBank/DDBJ databases">
        <authorList>
            <person name="Martin H S."/>
        </authorList>
    </citation>
    <scope>NUCLEOTIDE SEQUENCE</scope>
</reference>
<dbReference type="Gene3D" id="3.40.30.10">
    <property type="entry name" value="Glutaredoxin"/>
    <property type="match status" value="1"/>
</dbReference>
<keyword evidence="3" id="KW-0963">Cytoplasm</keyword>
<dbReference type="SUPFAM" id="SSF47616">
    <property type="entry name" value="GST C-terminal domain-like"/>
    <property type="match status" value="1"/>
</dbReference>
<keyword evidence="9" id="KW-1185">Reference proteome</keyword>
<dbReference type="OrthoDB" id="422574at2759"/>
<name>A0A8J9V4M7_9NEOP</name>
<dbReference type="Proteomes" id="UP000838878">
    <property type="component" value="Chromosome 10"/>
</dbReference>
<dbReference type="InterPro" id="IPR036249">
    <property type="entry name" value="Thioredoxin-like_sf"/>
</dbReference>
<comment type="similarity">
    <text evidence="2">Belongs to the GST superfamily. Theta family.</text>
</comment>
<organism evidence="8 9">
    <name type="scientific">Brenthis ino</name>
    <name type="common">lesser marbled fritillary</name>
    <dbReference type="NCBI Taxonomy" id="405034"/>
    <lineage>
        <taxon>Eukaryota</taxon>
        <taxon>Metazoa</taxon>
        <taxon>Ecdysozoa</taxon>
        <taxon>Arthropoda</taxon>
        <taxon>Hexapoda</taxon>
        <taxon>Insecta</taxon>
        <taxon>Pterygota</taxon>
        <taxon>Neoptera</taxon>
        <taxon>Endopterygota</taxon>
        <taxon>Lepidoptera</taxon>
        <taxon>Glossata</taxon>
        <taxon>Ditrysia</taxon>
        <taxon>Papilionoidea</taxon>
        <taxon>Nymphalidae</taxon>
        <taxon>Heliconiinae</taxon>
        <taxon>Argynnini</taxon>
        <taxon>Brenthis</taxon>
    </lineage>
</organism>
<dbReference type="GO" id="GO:0005737">
    <property type="term" value="C:cytoplasm"/>
    <property type="evidence" value="ECO:0007669"/>
    <property type="project" value="UniProtKB-SubCell"/>
</dbReference>
<evidence type="ECO:0000256" key="2">
    <source>
        <dbReference type="ARBA" id="ARBA00009899"/>
    </source>
</evidence>
<dbReference type="GO" id="GO:0006749">
    <property type="term" value="P:glutathione metabolic process"/>
    <property type="evidence" value="ECO:0007669"/>
    <property type="project" value="TreeGrafter"/>
</dbReference>
<evidence type="ECO:0000256" key="1">
    <source>
        <dbReference type="ARBA" id="ARBA00004496"/>
    </source>
</evidence>
<dbReference type="PANTHER" id="PTHR43917:SF8">
    <property type="entry name" value="GH16740P-RELATED"/>
    <property type="match status" value="1"/>
</dbReference>
<dbReference type="AlphaFoldDB" id="A0A8J9V4M7"/>
<dbReference type="Pfam" id="PF02798">
    <property type="entry name" value="GST_N"/>
    <property type="match status" value="1"/>
</dbReference>
<dbReference type="InterPro" id="IPR004045">
    <property type="entry name" value="Glutathione_S-Trfase_N"/>
</dbReference>
<dbReference type="CDD" id="cd03183">
    <property type="entry name" value="GST_C_Theta"/>
    <property type="match status" value="1"/>
</dbReference>
<comment type="catalytic activity">
    <reaction evidence="5">
        <text>RX + glutathione = an S-substituted glutathione + a halide anion + H(+)</text>
        <dbReference type="Rhea" id="RHEA:16437"/>
        <dbReference type="ChEBI" id="CHEBI:15378"/>
        <dbReference type="ChEBI" id="CHEBI:16042"/>
        <dbReference type="ChEBI" id="CHEBI:17792"/>
        <dbReference type="ChEBI" id="CHEBI:57925"/>
        <dbReference type="ChEBI" id="CHEBI:90779"/>
        <dbReference type="EC" id="2.5.1.18"/>
    </reaction>
</comment>
<dbReference type="InterPro" id="IPR004046">
    <property type="entry name" value="GST_C"/>
</dbReference>
<comment type="subcellular location">
    <subcellularLocation>
        <location evidence="1">Cytoplasm</location>
    </subcellularLocation>
</comment>
<evidence type="ECO:0000259" key="6">
    <source>
        <dbReference type="PROSITE" id="PS50404"/>
    </source>
</evidence>
<dbReference type="SFLD" id="SFLDS00019">
    <property type="entry name" value="Glutathione_Transferase_(cytos"/>
    <property type="match status" value="1"/>
</dbReference>
<dbReference type="InterPro" id="IPR040075">
    <property type="entry name" value="GST_N_Theta"/>
</dbReference>
<dbReference type="InterPro" id="IPR010987">
    <property type="entry name" value="Glutathione-S-Trfase_C-like"/>
</dbReference>
<dbReference type="GO" id="GO:0004364">
    <property type="term" value="F:glutathione transferase activity"/>
    <property type="evidence" value="ECO:0007669"/>
    <property type="project" value="UniProtKB-EC"/>
</dbReference>
<dbReference type="InterPro" id="IPR051369">
    <property type="entry name" value="GST_Theta"/>
</dbReference>
<dbReference type="Gene3D" id="1.20.1050.10">
    <property type="match status" value="1"/>
</dbReference>
<keyword evidence="4" id="KW-0808">Transferase</keyword>
<evidence type="ECO:0000313" key="8">
    <source>
        <dbReference type="EMBL" id="CAH0715343.1"/>
    </source>
</evidence>
<dbReference type="SFLD" id="SFLDG00358">
    <property type="entry name" value="Main_(cytGST)"/>
    <property type="match status" value="1"/>
</dbReference>
<evidence type="ECO:0000256" key="5">
    <source>
        <dbReference type="ARBA" id="ARBA00047960"/>
    </source>
</evidence>
<dbReference type="SUPFAM" id="SSF52833">
    <property type="entry name" value="Thioredoxin-like"/>
    <property type="match status" value="1"/>
</dbReference>
<dbReference type="InterPro" id="IPR040077">
    <property type="entry name" value="GST_C_Theta"/>
</dbReference>
<dbReference type="CDD" id="cd03050">
    <property type="entry name" value="GST_N_Theta"/>
    <property type="match status" value="1"/>
</dbReference>
<evidence type="ECO:0000313" key="9">
    <source>
        <dbReference type="Proteomes" id="UP000838878"/>
    </source>
</evidence>
<sequence length="226" mass="26156">MVLKLYYDLMSQPSRALYILLNTAKCNFESKLVDLRKGEHFSEEFTAVNRLQRVPVIDYNGFVLSESIAIVKYLAGENLIPDHLYPKDNKLQARVDEFLEWHHIGLRLHCSMYFRAKHLDPIITGKIPDAKTLKGYERRMVSALDLFESKWLNNGTEFVAGNTITVADLFAACELEQPRMAGYDPADHFKDISVWWKKVRDHFNPVYEEAHVILNKIVDKGQKAKL</sequence>